<keyword evidence="12" id="KW-1185">Reference proteome</keyword>
<dbReference type="InterPro" id="IPR024932">
    <property type="entry name" value="ApbE"/>
</dbReference>
<comment type="cofactor">
    <cofactor evidence="10">
        <name>Mg(2+)</name>
        <dbReference type="ChEBI" id="CHEBI:18420"/>
    </cofactor>
    <cofactor evidence="10">
        <name>Mn(2+)</name>
        <dbReference type="ChEBI" id="CHEBI:29035"/>
    </cofactor>
    <text evidence="10">Magnesium. Can also use manganese.</text>
</comment>
<comment type="catalytic activity">
    <reaction evidence="9">
        <text>L-threonyl-[protein] + FAD = FMN-L-threonyl-[protein] + AMP + H(+)</text>
        <dbReference type="Rhea" id="RHEA:36847"/>
        <dbReference type="Rhea" id="RHEA-COMP:11060"/>
        <dbReference type="Rhea" id="RHEA-COMP:11061"/>
        <dbReference type="ChEBI" id="CHEBI:15378"/>
        <dbReference type="ChEBI" id="CHEBI:30013"/>
        <dbReference type="ChEBI" id="CHEBI:57692"/>
        <dbReference type="ChEBI" id="CHEBI:74257"/>
        <dbReference type="ChEBI" id="CHEBI:456215"/>
        <dbReference type="EC" id="2.7.1.180"/>
    </reaction>
</comment>
<evidence type="ECO:0000256" key="8">
    <source>
        <dbReference type="ARBA" id="ARBA00031306"/>
    </source>
</evidence>
<name>A0A367GLT7_9SPHI</name>
<reference evidence="11 12" key="1">
    <citation type="submission" date="2018-05" db="EMBL/GenBank/DDBJ databases">
        <title>Mucilaginibacter hurinus sp. nov., isolated from briquette warehouse soil.</title>
        <authorList>
            <person name="Choi L."/>
        </authorList>
    </citation>
    <scope>NUCLEOTIDE SEQUENCE [LARGE SCALE GENOMIC DNA]</scope>
    <source>
        <strain evidence="11 12">ZR32</strain>
    </source>
</reference>
<dbReference type="Gene3D" id="3.10.520.10">
    <property type="entry name" value="ApbE-like domains"/>
    <property type="match status" value="1"/>
</dbReference>
<evidence type="ECO:0000256" key="1">
    <source>
        <dbReference type="ARBA" id="ARBA00011955"/>
    </source>
</evidence>
<keyword evidence="7 10" id="KW-0460">Magnesium</keyword>
<dbReference type="PIRSF" id="PIRSF006268">
    <property type="entry name" value="ApbE"/>
    <property type="match status" value="1"/>
</dbReference>
<dbReference type="GO" id="GO:0016740">
    <property type="term" value="F:transferase activity"/>
    <property type="evidence" value="ECO:0007669"/>
    <property type="project" value="UniProtKB-KW"/>
</dbReference>
<proteinExistence type="predicted"/>
<organism evidence="11 12">
    <name type="scientific">Mucilaginibacter hurinus</name>
    <dbReference type="NCBI Taxonomy" id="2201324"/>
    <lineage>
        <taxon>Bacteria</taxon>
        <taxon>Pseudomonadati</taxon>
        <taxon>Bacteroidota</taxon>
        <taxon>Sphingobacteriia</taxon>
        <taxon>Sphingobacteriales</taxon>
        <taxon>Sphingobacteriaceae</taxon>
        <taxon>Mucilaginibacter</taxon>
    </lineage>
</organism>
<dbReference type="EMBL" id="QGDC01000010">
    <property type="protein sequence ID" value="RCH53826.1"/>
    <property type="molecule type" value="Genomic_DNA"/>
</dbReference>
<evidence type="ECO:0000256" key="4">
    <source>
        <dbReference type="ARBA" id="ARBA00022679"/>
    </source>
</evidence>
<keyword evidence="5 10" id="KW-0479">Metal-binding</keyword>
<dbReference type="SUPFAM" id="SSF143631">
    <property type="entry name" value="ApbE-like"/>
    <property type="match status" value="1"/>
</dbReference>
<evidence type="ECO:0000313" key="12">
    <source>
        <dbReference type="Proteomes" id="UP000253209"/>
    </source>
</evidence>
<keyword evidence="6" id="KW-0274">FAD</keyword>
<gene>
    <name evidence="11" type="ORF">DJ568_15820</name>
</gene>
<dbReference type="InterPro" id="IPR003374">
    <property type="entry name" value="ApbE-like_sf"/>
</dbReference>
<evidence type="ECO:0000256" key="7">
    <source>
        <dbReference type="ARBA" id="ARBA00022842"/>
    </source>
</evidence>
<evidence type="ECO:0000256" key="9">
    <source>
        <dbReference type="ARBA" id="ARBA00048540"/>
    </source>
</evidence>
<evidence type="ECO:0000256" key="2">
    <source>
        <dbReference type="ARBA" id="ARBA00016337"/>
    </source>
</evidence>
<dbReference type="AlphaFoldDB" id="A0A367GLT7"/>
<sequence>MGDRFEISVTGDNPAWATQRINDAITEINRVEKLLSTFGDDSNINQINRNAGIQPVKVNAEIFRLIERSLQIAELTHGTFDITYTTSQKSSTVNYKNIVLDAGAQTVFLKEEGMRISFAAIAKGYAADRAKYVLQLQDVRSGVINAGGDLLAWGLQPGDEPWTVGTADVEQATKPYSHVNISNMAWTTSVNSNKYTAINTGKLPGAIDNDNGFKVSAVHSVSVLAPTAELADAIATPLLRMGINGGLYLINKLNQVACFIIDDNSRIYPSKDIAVK</sequence>
<evidence type="ECO:0000256" key="3">
    <source>
        <dbReference type="ARBA" id="ARBA00022630"/>
    </source>
</evidence>
<keyword evidence="3" id="KW-0285">Flavoprotein</keyword>
<keyword evidence="4 11" id="KW-0808">Transferase</keyword>
<dbReference type="OrthoDB" id="9778595at2"/>
<dbReference type="EC" id="2.7.1.180" evidence="1"/>
<dbReference type="PANTHER" id="PTHR30040">
    <property type="entry name" value="THIAMINE BIOSYNTHESIS LIPOPROTEIN APBE"/>
    <property type="match status" value="1"/>
</dbReference>
<evidence type="ECO:0000313" key="11">
    <source>
        <dbReference type="EMBL" id="RCH53826.1"/>
    </source>
</evidence>
<comment type="caution">
    <text evidence="11">The sequence shown here is derived from an EMBL/GenBank/DDBJ whole genome shotgun (WGS) entry which is preliminary data.</text>
</comment>
<dbReference type="Pfam" id="PF02424">
    <property type="entry name" value="ApbE"/>
    <property type="match status" value="1"/>
</dbReference>
<evidence type="ECO:0000256" key="10">
    <source>
        <dbReference type="PIRSR" id="PIRSR006268-2"/>
    </source>
</evidence>
<dbReference type="PANTHER" id="PTHR30040:SF2">
    <property type="entry name" value="FAD:PROTEIN FMN TRANSFERASE"/>
    <property type="match status" value="1"/>
</dbReference>
<dbReference type="GO" id="GO:0046872">
    <property type="term" value="F:metal ion binding"/>
    <property type="evidence" value="ECO:0007669"/>
    <property type="project" value="UniProtKB-KW"/>
</dbReference>
<feature type="binding site" evidence="10">
    <location>
        <position position="236"/>
    </location>
    <ligand>
        <name>Mg(2+)</name>
        <dbReference type="ChEBI" id="CHEBI:18420"/>
    </ligand>
</feature>
<evidence type="ECO:0000256" key="5">
    <source>
        <dbReference type="ARBA" id="ARBA00022723"/>
    </source>
</evidence>
<feature type="binding site" evidence="10">
    <location>
        <position position="232"/>
    </location>
    <ligand>
        <name>Mg(2+)</name>
        <dbReference type="ChEBI" id="CHEBI:18420"/>
    </ligand>
</feature>
<evidence type="ECO:0000256" key="6">
    <source>
        <dbReference type="ARBA" id="ARBA00022827"/>
    </source>
</evidence>
<accession>A0A367GLT7</accession>
<protein>
    <recommendedName>
        <fullName evidence="2">FAD:protein FMN transferase</fullName>
        <ecNumber evidence="1">2.7.1.180</ecNumber>
    </recommendedName>
    <alternativeName>
        <fullName evidence="8">Flavin transferase</fullName>
    </alternativeName>
</protein>
<dbReference type="Proteomes" id="UP000253209">
    <property type="component" value="Unassembled WGS sequence"/>
</dbReference>
<feature type="binding site" evidence="10">
    <location>
        <position position="120"/>
    </location>
    <ligand>
        <name>Mg(2+)</name>
        <dbReference type="ChEBI" id="CHEBI:18420"/>
    </ligand>
</feature>